<accession>A0A7W3LQA1</accession>
<dbReference type="RefSeq" id="WP_182844541.1">
    <property type="nucleotide sequence ID" value="NZ_BAAALP010000055.1"/>
</dbReference>
<gene>
    <name evidence="3" type="ORF">HNR61_003948</name>
</gene>
<dbReference type="InterPro" id="IPR050237">
    <property type="entry name" value="ATP-dep_AMP-bd_enzyme"/>
</dbReference>
<dbReference type="Proteomes" id="UP000572680">
    <property type="component" value="Unassembled WGS sequence"/>
</dbReference>
<evidence type="ECO:0000256" key="1">
    <source>
        <dbReference type="SAM" id="MobiDB-lite"/>
    </source>
</evidence>
<organism evidence="3 4">
    <name type="scientific">Actinomadura namibiensis</name>
    <dbReference type="NCBI Taxonomy" id="182080"/>
    <lineage>
        <taxon>Bacteria</taxon>
        <taxon>Bacillati</taxon>
        <taxon>Actinomycetota</taxon>
        <taxon>Actinomycetes</taxon>
        <taxon>Streptosporangiales</taxon>
        <taxon>Thermomonosporaceae</taxon>
        <taxon>Actinomadura</taxon>
    </lineage>
</organism>
<feature type="region of interest" description="Disordered" evidence="1">
    <location>
        <begin position="164"/>
        <end position="201"/>
    </location>
</feature>
<evidence type="ECO:0000259" key="2">
    <source>
        <dbReference type="Pfam" id="PF00501"/>
    </source>
</evidence>
<dbReference type="Gene3D" id="3.40.50.12780">
    <property type="entry name" value="N-terminal domain of ligase-like"/>
    <property type="match status" value="2"/>
</dbReference>
<keyword evidence="4" id="KW-1185">Reference proteome</keyword>
<dbReference type="InterPro" id="IPR042099">
    <property type="entry name" value="ANL_N_sf"/>
</dbReference>
<comment type="caution">
    <text evidence="3">The sequence shown here is derived from an EMBL/GenBank/DDBJ whole genome shotgun (WGS) entry which is preliminary data.</text>
</comment>
<dbReference type="InterPro" id="IPR000873">
    <property type="entry name" value="AMP-dep_synth/lig_dom"/>
</dbReference>
<dbReference type="AlphaFoldDB" id="A0A7W3LQA1"/>
<evidence type="ECO:0000313" key="4">
    <source>
        <dbReference type="Proteomes" id="UP000572680"/>
    </source>
</evidence>
<keyword evidence="3" id="KW-0436">Ligase</keyword>
<feature type="domain" description="AMP-dependent synthetase/ligase" evidence="2">
    <location>
        <begin position="28"/>
        <end position="133"/>
    </location>
</feature>
<dbReference type="Pfam" id="PF00501">
    <property type="entry name" value="AMP-binding"/>
    <property type="match status" value="1"/>
</dbReference>
<dbReference type="GO" id="GO:0016874">
    <property type="term" value="F:ligase activity"/>
    <property type="evidence" value="ECO:0007669"/>
    <property type="project" value="UniProtKB-KW"/>
</dbReference>
<evidence type="ECO:0000313" key="3">
    <source>
        <dbReference type="EMBL" id="MBA8952308.1"/>
    </source>
</evidence>
<dbReference type="PANTHER" id="PTHR43767">
    <property type="entry name" value="LONG-CHAIN-FATTY-ACID--COA LIGASE"/>
    <property type="match status" value="1"/>
</dbReference>
<sequence length="348" mass="35360">MFEGEHARPVPSESTVTRSVIDAAWGNVARGGDRPALVDPGQRLGLARFASLVPAAAAGLRRHGLRCGDVTAIHLGGVCDLALAVHAVTAAGAVPAPLPRAATVGELAAMMIESGARFLFTDGGTAAASLAATERSYVRQVFAFGDVPDATPFARLVDSGTAGGPVTAPAGPAAVPGRPPSPHATPTESARGPERVPAGPGGTACDLAVDPLREPALRLCAPPEEITHAERLADLRRLRGVAALDAGGVLVCAADDCSTPTLVGLLDLCLTEGATLVGVPDPRTDALLEAIGRHRATHAVITPAKLRALTLPRDTAPAPGVRLLVTGSPDPEVVRACESPHGWTVALL</sequence>
<dbReference type="PANTHER" id="PTHR43767:SF1">
    <property type="entry name" value="NONRIBOSOMAL PEPTIDE SYNTHASE PES1 (EUROFUNG)-RELATED"/>
    <property type="match status" value="1"/>
</dbReference>
<name>A0A7W3LQA1_ACTNM</name>
<feature type="compositionally biased region" description="Low complexity" evidence="1">
    <location>
        <begin position="164"/>
        <end position="176"/>
    </location>
</feature>
<proteinExistence type="predicted"/>
<protein>
    <submittedName>
        <fullName evidence="3">Acyl-coenzyme A synthetase/AMP-(Fatty) acid ligase</fullName>
    </submittedName>
</protein>
<dbReference type="EMBL" id="JACJIA010000004">
    <property type="protein sequence ID" value="MBA8952308.1"/>
    <property type="molecule type" value="Genomic_DNA"/>
</dbReference>
<dbReference type="SUPFAM" id="SSF56801">
    <property type="entry name" value="Acetyl-CoA synthetase-like"/>
    <property type="match status" value="1"/>
</dbReference>
<reference evidence="3 4" key="1">
    <citation type="submission" date="2020-08" db="EMBL/GenBank/DDBJ databases">
        <title>Genomic Encyclopedia of Type Strains, Phase IV (KMG-IV): sequencing the most valuable type-strain genomes for metagenomic binning, comparative biology and taxonomic classification.</title>
        <authorList>
            <person name="Goeker M."/>
        </authorList>
    </citation>
    <scope>NUCLEOTIDE SEQUENCE [LARGE SCALE GENOMIC DNA]</scope>
    <source>
        <strain evidence="3 4">DSM 44197</strain>
    </source>
</reference>